<dbReference type="InterPro" id="IPR038213">
    <property type="entry name" value="IFI6/IFI27-like_sf"/>
</dbReference>
<feature type="non-terminal residue" evidence="6">
    <location>
        <position position="122"/>
    </location>
</feature>
<evidence type="ECO:0000256" key="4">
    <source>
        <dbReference type="ARBA" id="ARBA00022989"/>
    </source>
</evidence>
<dbReference type="Gene3D" id="6.10.110.10">
    <property type="match status" value="1"/>
</dbReference>
<sequence length="122" mass="13743">WSEWLAEKTLHTLEEVLKDGRPTWGEWLAQAYDDSLKVVEDVFCGLVEYARVHPLEVAASVLVTLLAFGVLVRLVPVVLELLGFGVEGPVEGNFAAWWESMYNGFVPKGSLFSYLQRLGMVW</sequence>
<reference evidence="6" key="1">
    <citation type="submission" date="2023-06" db="EMBL/GenBank/DDBJ databases">
        <title>Genome-scale phylogeny and comparative genomics of the fungal order Sordariales.</title>
        <authorList>
            <consortium name="Lawrence Berkeley National Laboratory"/>
            <person name="Hensen N."/>
            <person name="Bonometti L."/>
            <person name="Westerberg I."/>
            <person name="Brannstrom I.O."/>
            <person name="Guillou S."/>
            <person name="Cros-Aarteil S."/>
            <person name="Calhoun S."/>
            <person name="Haridas S."/>
            <person name="Kuo A."/>
            <person name="Mondo S."/>
            <person name="Pangilinan J."/>
            <person name="Riley R."/>
            <person name="LaButti K."/>
            <person name="Andreopoulos B."/>
            <person name="Lipzen A."/>
            <person name="Chen C."/>
            <person name="Yanf M."/>
            <person name="Daum C."/>
            <person name="Ng V."/>
            <person name="Clum A."/>
            <person name="Steindorff A."/>
            <person name="Ohm R."/>
            <person name="Martin F."/>
            <person name="Silar P."/>
            <person name="Natvig D."/>
            <person name="Lalanne C."/>
            <person name="Gautier V."/>
            <person name="Ament-velasquez S.L."/>
            <person name="Kruys A."/>
            <person name="Hutchinson M.I."/>
            <person name="Powell A.J."/>
            <person name="Barry K."/>
            <person name="Miller A.N."/>
            <person name="Grigoriev I.V."/>
            <person name="Debuchy R."/>
            <person name="Gladieux P."/>
            <person name="Thoren M.H."/>
            <person name="Johannesson H."/>
        </authorList>
    </citation>
    <scope>NUCLEOTIDE SEQUENCE</scope>
    <source>
        <strain evidence="6">SMH3391-2</strain>
    </source>
</reference>
<dbReference type="Pfam" id="PF06140">
    <property type="entry name" value="Ifi-6-16"/>
    <property type="match status" value="1"/>
</dbReference>
<keyword evidence="7" id="KW-1185">Reference proteome</keyword>
<keyword evidence="4" id="KW-1133">Transmembrane helix</keyword>
<name>A0AA40C4N5_9PEZI</name>
<dbReference type="InterPro" id="IPR009311">
    <property type="entry name" value="IFI6/IFI27-like"/>
</dbReference>
<comment type="similarity">
    <text evidence="2">Belongs to the IFI6/IFI27 family.</text>
</comment>
<gene>
    <name evidence="6" type="ORF">B0T17DRAFT_460471</name>
</gene>
<comment type="caution">
    <text evidence="6">The sequence shown here is derived from an EMBL/GenBank/DDBJ whole genome shotgun (WGS) entry which is preliminary data.</text>
</comment>
<dbReference type="Proteomes" id="UP001174934">
    <property type="component" value="Unassembled WGS sequence"/>
</dbReference>
<feature type="non-terminal residue" evidence="6">
    <location>
        <position position="1"/>
    </location>
</feature>
<protein>
    <submittedName>
        <fullName evidence="6">Uncharacterized protein</fullName>
    </submittedName>
</protein>
<dbReference type="EMBL" id="JAULSR010000003">
    <property type="protein sequence ID" value="KAK0624952.1"/>
    <property type="molecule type" value="Genomic_DNA"/>
</dbReference>
<keyword evidence="3" id="KW-0812">Transmembrane</keyword>
<evidence type="ECO:0000256" key="1">
    <source>
        <dbReference type="ARBA" id="ARBA00004141"/>
    </source>
</evidence>
<comment type="subcellular location">
    <subcellularLocation>
        <location evidence="1">Membrane</location>
        <topology evidence="1">Multi-pass membrane protein</topology>
    </subcellularLocation>
</comment>
<evidence type="ECO:0000256" key="2">
    <source>
        <dbReference type="ARBA" id="ARBA00007262"/>
    </source>
</evidence>
<evidence type="ECO:0000313" key="6">
    <source>
        <dbReference type="EMBL" id="KAK0624952.1"/>
    </source>
</evidence>
<evidence type="ECO:0000313" key="7">
    <source>
        <dbReference type="Proteomes" id="UP001174934"/>
    </source>
</evidence>
<evidence type="ECO:0000256" key="5">
    <source>
        <dbReference type="ARBA" id="ARBA00023136"/>
    </source>
</evidence>
<proteinExistence type="inferred from homology"/>
<evidence type="ECO:0000256" key="3">
    <source>
        <dbReference type="ARBA" id="ARBA00022692"/>
    </source>
</evidence>
<accession>A0AA40C4N5</accession>
<keyword evidence="5" id="KW-0472">Membrane</keyword>
<dbReference type="AlphaFoldDB" id="A0AA40C4N5"/>
<organism evidence="6 7">
    <name type="scientific">Bombardia bombarda</name>
    <dbReference type="NCBI Taxonomy" id="252184"/>
    <lineage>
        <taxon>Eukaryota</taxon>
        <taxon>Fungi</taxon>
        <taxon>Dikarya</taxon>
        <taxon>Ascomycota</taxon>
        <taxon>Pezizomycotina</taxon>
        <taxon>Sordariomycetes</taxon>
        <taxon>Sordariomycetidae</taxon>
        <taxon>Sordariales</taxon>
        <taxon>Lasiosphaeriaceae</taxon>
        <taxon>Bombardia</taxon>
    </lineage>
</organism>
<dbReference type="GO" id="GO:0016020">
    <property type="term" value="C:membrane"/>
    <property type="evidence" value="ECO:0007669"/>
    <property type="project" value="UniProtKB-SubCell"/>
</dbReference>